<keyword evidence="1" id="KW-0378">Hydrolase</keyword>
<keyword evidence="2" id="KW-1185">Reference proteome</keyword>
<dbReference type="InterPro" id="IPR023214">
    <property type="entry name" value="HAD_sf"/>
</dbReference>
<dbReference type="RefSeq" id="WP_089211618.1">
    <property type="nucleotide sequence ID" value="NZ_FZOD01000051.1"/>
</dbReference>
<dbReference type="InterPro" id="IPR036412">
    <property type="entry name" value="HAD-like_sf"/>
</dbReference>
<dbReference type="SUPFAM" id="SSF56784">
    <property type="entry name" value="HAD-like"/>
    <property type="match status" value="1"/>
</dbReference>
<dbReference type="NCBIfam" id="TIGR01549">
    <property type="entry name" value="HAD-SF-IA-v1"/>
    <property type="match status" value="1"/>
</dbReference>
<dbReference type="Gene3D" id="3.40.50.1000">
    <property type="entry name" value="HAD superfamily/HAD-like"/>
    <property type="match status" value="1"/>
</dbReference>
<evidence type="ECO:0000313" key="1">
    <source>
        <dbReference type="EMBL" id="SNT49560.1"/>
    </source>
</evidence>
<gene>
    <name evidence="1" type="ORF">SAMN05216276_105117</name>
</gene>
<accession>A0A239N494</accession>
<reference evidence="1 2" key="1">
    <citation type="submission" date="2017-06" db="EMBL/GenBank/DDBJ databases">
        <authorList>
            <person name="Kim H.J."/>
            <person name="Triplett B.A."/>
        </authorList>
    </citation>
    <scope>NUCLEOTIDE SEQUENCE [LARGE SCALE GENOMIC DNA]</scope>
    <source>
        <strain evidence="1 2">CGMCC 4.2132</strain>
    </source>
</reference>
<dbReference type="PRINTS" id="PR00413">
    <property type="entry name" value="HADHALOGNASE"/>
</dbReference>
<sequence>MSLLSFDAVLCDIDGVLRLWDPDGMPGLDRAYGLPAGTLAAAAFRPERLLPAITGVVTDEEWRSGIAEDLVAACGSPDRARALVAEWETLTGQVDEEVLGLLTAARRHVPVVLISNATTRLEADLARLGLADAVDAVVNTARIGVAKPDASVYRIAADRSGVPSPRCLFVDDTLANVTAANSAGMTGLHYQRVQQLRDVLSSLIGAEPTR</sequence>
<dbReference type="EMBL" id="FZOD01000051">
    <property type="protein sequence ID" value="SNT49560.1"/>
    <property type="molecule type" value="Genomic_DNA"/>
</dbReference>
<name>A0A239N494_9ACTN</name>
<dbReference type="PANTHER" id="PTHR43611:SF3">
    <property type="entry name" value="FLAVIN MONONUCLEOTIDE HYDROLASE 1, CHLOROPLATIC"/>
    <property type="match status" value="1"/>
</dbReference>
<protein>
    <submittedName>
        <fullName evidence="1">Putative hydrolase of the HAD superfamily</fullName>
    </submittedName>
</protein>
<dbReference type="NCBIfam" id="TIGR01509">
    <property type="entry name" value="HAD-SF-IA-v3"/>
    <property type="match status" value="1"/>
</dbReference>
<dbReference type="AlphaFoldDB" id="A0A239N494"/>
<evidence type="ECO:0000313" key="2">
    <source>
        <dbReference type="Proteomes" id="UP000198282"/>
    </source>
</evidence>
<dbReference type="Pfam" id="PF00702">
    <property type="entry name" value="Hydrolase"/>
    <property type="match status" value="1"/>
</dbReference>
<dbReference type="GO" id="GO:0016787">
    <property type="term" value="F:hydrolase activity"/>
    <property type="evidence" value="ECO:0007669"/>
    <property type="project" value="UniProtKB-KW"/>
</dbReference>
<proteinExistence type="predicted"/>
<dbReference type="Proteomes" id="UP000198282">
    <property type="component" value="Unassembled WGS sequence"/>
</dbReference>
<dbReference type="InterPro" id="IPR006439">
    <property type="entry name" value="HAD-SF_hydro_IA"/>
</dbReference>
<organism evidence="1 2">
    <name type="scientific">Streptosporangium subroseum</name>
    <dbReference type="NCBI Taxonomy" id="106412"/>
    <lineage>
        <taxon>Bacteria</taxon>
        <taxon>Bacillati</taxon>
        <taxon>Actinomycetota</taxon>
        <taxon>Actinomycetes</taxon>
        <taxon>Streptosporangiales</taxon>
        <taxon>Streptosporangiaceae</taxon>
        <taxon>Streptosporangium</taxon>
    </lineage>
</organism>
<dbReference type="OrthoDB" id="3362560at2"/>
<dbReference type="PANTHER" id="PTHR43611">
    <property type="entry name" value="ALPHA-D-GLUCOSE 1-PHOSPHATE PHOSPHATASE"/>
    <property type="match status" value="1"/>
</dbReference>